<dbReference type="Proteomes" id="UP000620124">
    <property type="component" value="Unassembled WGS sequence"/>
</dbReference>
<proteinExistence type="predicted"/>
<dbReference type="SUPFAM" id="SSF52540">
    <property type="entry name" value="P-loop containing nucleoside triphosphate hydrolases"/>
    <property type="match status" value="1"/>
</dbReference>
<evidence type="ECO:0000256" key="1">
    <source>
        <dbReference type="ARBA" id="ARBA00022741"/>
    </source>
</evidence>
<dbReference type="GO" id="GO:0005525">
    <property type="term" value="F:GTP binding"/>
    <property type="evidence" value="ECO:0007669"/>
    <property type="project" value="InterPro"/>
</dbReference>
<protein>
    <submittedName>
        <fullName evidence="4">GTP-binding protein A</fullName>
    </submittedName>
</protein>
<dbReference type="Pfam" id="PF04548">
    <property type="entry name" value="AIG1"/>
    <property type="match status" value="1"/>
</dbReference>
<gene>
    <name evidence="4" type="ORF">MVEN_02114200</name>
</gene>
<keyword evidence="5" id="KW-1185">Reference proteome</keyword>
<feature type="region of interest" description="Disordered" evidence="2">
    <location>
        <begin position="179"/>
        <end position="206"/>
    </location>
</feature>
<evidence type="ECO:0000259" key="3">
    <source>
        <dbReference type="Pfam" id="PF04548"/>
    </source>
</evidence>
<evidence type="ECO:0000313" key="4">
    <source>
        <dbReference type="EMBL" id="KAF7336788.1"/>
    </source>
</evidence>
<dbReference type="InterPro" id="IPR006703">
    <property type="entry name" value="G_AIG1"/>
</dbReference>
<accession>A0A8H6X974</accession>
<dbReference type="OrthoDB" id="8954335at2759"/>
<sequence length="497" mass="54400">MIIKCAHDVSKSIRVPFPEPVGLSSASNVIQVVDLTETQYQVLILRFLYRDVMGQIPGGTTTGASAPNLEASSSRINAIEVLILAQFLPSMATAVATHFAPASAHSYQPFYLPRGDTEVLISARFLPSMATTVATNFAPATAHSYQPFYLPRGTTLPASDSLVEAAKRQYFMAVSQAANGDGANDSEDSGSKMSCGSSPRDSSVHDALPQEDEVAIAIMGPTGSGKTSFINLLSGSNLLVGRGLQSCTSAVQVASPFQLDGRWITLIDTPGFDDTSKSDTEVLTQIAAFLATAYESEKMLAGVIYMHRISDVRMGGISTRNFKMFRQLCGESTLKNVVIVTNFWGEVGREVGEAREAELVSDDRFLKPVLDKGAHMLRHDNDVTSAQAILHYLIANQPRALRIQRELVDQGKDISQTAAGEELNRELAEQIKRHREEMAILQREMKEAIRAKDEETKRELELETRKLQTEMTRVQDDSKKMASDYTEQKGRAGEEDG</sequence>
<dbReference type="CDD" id="cd00882">
    <property type="entry name" value="Ras_like_GTPase"/>
    <property type="match status" value="1"/>
</dbReference>
<evidence type="ECO:0000256" key="2">
    <source>
        <dbReference type="SAM" id="MobiDB-lite"/>
    </source>
</evidence>
<dbReference type="AlphaFoldDB" id="A0A8H6X974"/>
<reference evidence="4" key="1">
    <citation type="submission" date="2020-05" db="EMBL/GenBank/DDBJ databases">
        <title>Mycena genomes resolve the evolution of fungal bioluminescence.</title>
        <authorList>
            <person name="Tsai I.J."/>
        </authorList>
    </citation>
    <scope>NUCLEOTIDE SEQUENCE</scope>
    <source>
        <strain evidence="4">CCC161011</strain>
    </source>
</reference>
<dbReference type="EMBL" id="JACAZI010000022">
    <property type="protein sequence ID" value="KAF7336788.1"/>
    <property type="molecule type" value="Genomic_DNA"/>
</dbReference>
<feature type="domain" description="AIG1-type G" evidence="3">
    <location>
        <begin position="216"/>
        <end position="340"/>
    </location>
</feature>
<dbReference type="Gene3D" id="3.40.50.300">
    <property type="entry name" value="P-loop containing nucleotide triphosphate hydrolases"/>
    <property type="match status" value="1"/>
</dbReference>
<feature type="region of interest" description="Disordered" evidence="2">
    <location>
        <begin position="450"/>
        <end position="497"/>
    </location>
</feature>
<keyword evidence="1" id="KW-0547">Nucleotide-binding</keyword>
<feature type="compositionally biased region" description="Polar residues" evidence="2">
    <location>
        <begin position="191"/>
        <end position="201"/>
    </location>
</feature>
<name>A0A8H6X974_9AGAR</name>
<evidence type="ECO:0000313" key="5">
    <source>
        <dbReference type="Proteomes" id="UP000620124"/>
    </source>
</evidence>
<organism evidence="4 5">
    <name type="scientific">Mycena venus</name>
    <dbReference type="NCBI Taxonomy" id="2733690"/>
    <lineage>
        <taxon>Eukaryota</taxon>
        <taxon>Fungi</taxon>
        <taxon>Dikarya</taxon>
        <taxon>Basidiomycota</taxon>
        <taxon>Agaricomycotina</taxon>
        <taxon>Agaricomycetes</taxon>
        <taxon>Agaricomycetidae</taxon>
        <taxon>Agaricales</taxon>
        <taxon>Marasmiineae</taxon>
        <taxon>Mycenaceae</taxon>
        <taxon>Mycena</taxon>
    </lineage>
</organism>
<comment type="caution">
    <text evidence="4">The sequence shown here is derived from an EMBL/GenBank/DDBJ whole genome shotgun (WGS) entry which is preliminary data.</text>
</comment>
<dbReference type="InterPro" id="IPR027417">
    <property type="entry name" value="P-loop_NTPase"/>
</dbReference>